<evidence type="ECO:0000256" key="3">
    <source>
        <dbReference type="SAM" id="MobiDB-lite"/>
    </source>
</evidence>
<feature type="repeat" description="PPR" evidence="2">
    <location>
        <begin position="457"/>
        <end position="491"/>
    </location>
</feature>
<dbReference type="Pfam" id="PF13041">
    <property type="entry name" value="PPR_2"/>
    <property type="match status" value="3"/>
</dbReference>
<dbReference type="InterPro" id="IPR051222">
    <property type="entry name" value="PPR/CCM1_RNA-binding"/>
</dbReference>
<evidence type="ECO:0000313" key="4">
    <source>
        <dbReference type="EMBL" id="CDI83058.1"/>
    </source>
</evidence>
<dbReference type="Proteomes" id="UP000018050">
    <property type="component" value="Unassembled WGS sequence"/>
</dbReference>
<dbReference type="OrthoDB" id="185373at2759"/>
<evidence type="ECO:0000256" key="2">
    <source>
        <dbReference type="PROSITE-ProRule" id="PRU00708"/>
    </source>
</evidence>
<keyword evidence="5" id="KW-1185">Reference proteome</keyword>
<dbReference type="OMA" id="DFRINAH"/>
<dbReference type="PANTHER" id="PTHR47942:SF63">
    <property type="entry name" value="PENTATRICOPEPTIDE REPEAT-CONTAINING PROTEIN"/>
    <property type="match status" value="1"/>
</dbReference>
<dbReference type="GeneID" id="25271319"/>
<feature type="repeat" description="PPR" evidence="2">
    <location>
        <begin position="370"/>
        <end position="404"/>
    </location>
</feature>
<dbReference type="Gene3D" id="1.25.40.10">
    <property type="entry name" value="Tetratricopeptide repeat domain"/>
    <property type="match status" value="3"/>
</dbReference>
<keyword evidence="1" id="KW-0677">Repeat</keyword>
<dbReference type="PANTHER" id="PTHR47942">
    <property type="entry name" value="TETRATRICOPEPTIDE REPEAT (TPR)-LIKE SUPERFAMILY PROTEIN-RELATED"/>
    <property type="match status" value="1"/>
</dbReference>
<dbReference type="VEuPathDB" id="ToxoDB:EAH_00032490"/>
<dbReference type="InterPro" id="IPR002885">
    <property type="entry name" value="PPR_rpt"/>
</dbReference>
<evidence type="ECO:0000313" key="5">
    <source>
        <dbReference type="Proteomes" id="UP000018050"/>
    </source>
</evidence>
<dbReference type="NCBIfam" id="TIGR00756">
    <property type="entry name" value="PPR"/>
    <property type="match status" value="4"/>
</dbReference>
<feature type="repeat" description="PPR" evidence="2">
    <location>
        <begin position="492"/>
        <end position="526"/>
    </location>
</feature>
<evidence type="ECO:0000256" key="1">
    <source>
        <dbReference type="ARBA" id="ARBA00022737"/>
    </source>
</evidence>
<feature type="region of interest" description="Disordered" evidence="3">
    <location>
        <begin position="631"/>
        <end position="654"/>
    </location>
</feature>
<dbReference type="RefSeq" id="XP_013247757.1">
    <property type="nucleotide sequence ID" value="XM_013392303.1"/>
</dbReference>
<dbReference type="InterPro" id="IPR011990">
    <property type="entry name" value="TPR-like_helical_dom_sf"/>
</dbReference>
<feature type="repeat" description="PPR" evidence="2">
    <location>
        <begin position="422"/>
        <end position="456"/>
    </location>
</feature>
<organism evidence="4 5">
    <name type="scientific">Eimeria acervulina</name>
    <name type="common">Coccidian parasite</name>
    <dbReference type="NCBI Taxonomy" id="5801"/>
    <lineage>
        <taxon>Eukaryota</taxon>
        <taxon>Sar</taxon>
        <taxon>Alveolata</taxon>
        <taxon>Apicomplexa</taxon>
        <taxon>Conoidasida</taxon>
        <taxon>Coccidia</taxon>
        <taxon>Eucoccidiorida</taxon>
        <taxon>Eimeriorina</taxon>
        <taxon>Eimeriidae</taxon>
        <taxon>Eimeria</taxon>
    </lineage>
</organism>
<accession>U6GUV9</accession>
<feature type="region of interest" description="Disordered" evidence="3">
    <location>
        <begin position="225"/>
        <end position="263"/>
    </location>
</feature>
<sequence>MSVAARFPNGECALGEEAFLGSGGCPLAGPATGALPPGIGPSSLTSATDIEGGSFGVSCLPLLSKHSEPAVGQTAAEKAASDRSCSTTTGADGPLSADACNSASSDSAFLSAGQECDLPRMSLAFTTPSGGRLSLTDPPQEVGGTLSTVPYQGDEALEVAALTAQLKCLDVQNACEPATSKVKTVGAEGVPLQLSPQLPAPELHSQAVSEGGAVEAKSWVPAQAQGGAGVGASQVSGGPHTQQEGPRSRQRSNAFAPTCGGGKARAGDTEDQVYRLGLLLRQLGRLGRVRSCWEIWQEMMNTEGKRDRDSPKCLWGMASAVCRRLYFSVSHRLSPVSLWRRLHDWGLAALFGWATVSDVGRRVASGLKPNAVSYGCIFDALVSNGAMDLALKLLADMKASNQPLDQALSLFEEMAAQGVEINTVTYNSLLDVCARVGAMDRAASLLDDMLQKGVQPDLITFSTIIKGYCAHGQMDKGLLLLKAMKQKNINPDGVLYNSLLDGCVRSGRSSLCLELWQEMQAQRIKPSNFTLSILIKLHGRMRQLPVAFELVKQLPKMYDFRINAHVYTCLMAACIENRQYKAAYNVLQIMRREGVAADSKTVSTIVFGCLKGRMHAQAVEVVLNALESMRESNSRGPGRHISRGRPLGVGTGRKQDLPAIDEKTVRLLVYHLREQHMHRECTLVLEAAVSVGLMSRATAQSLLTGEGSSGRRLPFAASTVPTGAFAPSQPLSRQPHLIANAPPAGARLMGIRGGAEQGNMRWHEPRGAHRHPVAGLHGGTPHRSVNSGAKEGYSLPAEGHLNLSAAQENPMISAGQPWSVERSPPQPPPTATVRRSQAMNSLPPGVEAKQRVLSLHPQDPLPLRTAGLLGDLATQHLPQLPINGGILTGGNTVDLAPPSGRSLHLGTPPYIAEESVSTQGATLHTSVSVDLYGPGMVSESSCIWGAPAPGTTPQSATGCGLFAMPSAVAPPPQRTVDLPIDSNVLLGAGGSFFNEESCQLPGLPLSSTAYASGLGSKEKIPGGD</sequence>
<gene>
    <name evidence="4" type="ORF">EAH_00032490</name>
</gene>
<feature type="compositionally biased region" description="Polar residues" evidence="3">
    <location>
        <begin position="239"/>
        <end position="255"/>
    </location>
</feature>
<reference evidence="4" key="1">
    <citation type="submission" date="2013-10" db="EMBL/GenBank/DDBJ databases">
        <title>Genomic analysis of the causative agents of coccidiosis in chickens.</title>
        <authorList>
            <person name="Reid A.J."/>
            <person name="Blake D."/>
            <person name="Billington K."/>
            <person name="Browne H."/>
            <person name="Dunn M."/>
            <person name="Hung S."/>
            <person name="Kawahara F."/>
            <person name="Miranda-Saavedra D."/>
            <person name="Mourier T."/>
            <person name="Nagra H."/>
            <person name="Otto T.D."/>
            <person name="Rawlings N."/>
            <person name="Sanchez A."/>
            <person name="Sanders M."/>
            <person name="Subramaniam C."/>
            <person name="Tay Y."/>
            <person name="Dear P."/>
            <person name="Doerig C."/>
            <person name="Gruber A."/>
            <person name="Parkinson J."/>
            <person name="Shirley M."/>
            <person name="Wan K.L."/>
            <person name="Berriman M."/>
            <person name="Tomley F."/>
            <person name="Pain A."/>
        </authorList>
    </citation>
    <scope>NUCLEOTIDE SEQUENCE [LARGE SCALE GENOMIC DNA]</scope>
    <source>
        <strain evidence="4">Houghton</strain>
    </source>
</reference>
<name>U6GUV9_EIMAC</name>
<proteinExistence type="predicted"/>
<dbReference type="AlphaFoldDB" id="U6GUV9"/>
<dbReference type="Pfam" id="PF01535">
    <property type="entry name" value="PPR"/>
    <property type="match status" value="1"/>
</dbReference>
<dbReference type="PROSITE" id="PS51375">
    <property type="entry name" value="PPR"/>
    <property type="match status" value="5"/>
</dbReference>
<feature type="repeat" description="PPR" evidence="2">
    <location>
        <begin position="563"/>
        <end position="597"/>
    </location>
</feature>
<dbReference type="EMBL" id="HG673081">
    <property type="protein sequence ID" value="CDI83058.1"/>
    <property type="molecule type" value="Genomic_DNA"/>
</dbReference>
<protein>
    <submittedName>
        <fullName evidence="4">PPR repeat-containing protein, putative</fullName>
    </submittedName>
</protein>
<reference evidence="4" key="2">
    <citation type="submission" date="2013-10" db="EMBL/GenBank/DDBJ databases">
        <authorList>
            <person name="Aslett M."/>
        </authorList>
    </citation>
    <scope>NUCLEOTIDE SEQUENCE [LARGE SCALE GENOMIC DNA]</scope>
    <source>
        <strain evidence="4">Houghton</strain>
    </source>
</reference>